<dbReference type="PRINTS" id="PR01478">
    <property type="entry name" value="LTB2RECEPTOR"/>
</dbReference>
<dbReference type="GO" id="GO:0016020">
    <property type="term" value="C:membrane"/>
    <property type="evidence" value="ECO:0007669"/>
    <property type="project" value="InterPro"/>
</dbReference>
<feature type="compositionally biased region" description="Gly residues" evidence="2">
    <location>
        <begin position="27"/>
        <end position="54"/>
    </location>
</feature>
<dbReference type="KEGG" id="ftj:FTUN_5466"/>
<dbReference type="Proteomes" id="UP000503447">
    <property type="component" value="Chromosome"/>
</dbReference>
<gene>
    <name evidence="4" type="ORF">FTUN_5466</name>
</gene>
<feature type="coiled-coil region" evidence="1">
    <location>
        <begin position="64"/>
        <end position="91"/>
    </location>
</feature>
<reference evidence="5" key="1">
    <citation type="submission" date="2020-05" db="EMBL/GenBank/DDBJ databases">
        <title>Frigoriglobus tundricola gen. nov., sp. nov., a psychrotolerant cellulolytic planctomycete of the family Gemmataceae with two divergent copies of 16S rRNA gene.</title>
        <authorList>
            <person name="Kulichevskaya I.S."/>
            <person name="Ivanova A.A."/>
            <person name="Naumoff D.G."/>
            <person name="Beletsky A.V."/>
            <person name="Rijpstra W.I.C."/>
            <person name="Sinninghe Damste J.S."/>
            <person name="Mardanov A.V."/>
            <person name="Ravin N.V."/>
            <person name="Dedysh S.N."/>
        </authorList>
    </citation>
    <scope>NUCLEOTIDE SEQUENCE [LARGE SCALE GENOMIC DNA]</scope>
    <source>
        <strain evidence="5">PL17</strain>
    </source>
</reference>
<feature type="region of interest" description="Disordered" evidence="2">
    <location>
        <begin position="93"/>
        <end position="142"/>
    </location>
</feature>
<accession>A0A6M5YWW9</accession>
<dbReference type="InterPro" id="IPR003982">
    <property type="entry name" value="Leukotriene_B4_typ-2_rcpt"/>
</dbReference>
<dbReference type="AlphaFoldDB" id="A0A6M5YWW9"/>
<evidence type="ECO:0000256" key="1">
    <source>
        <dbReference type="SAM" id="Coils"/>
    </source>
</evidence>
<dbReference type="GO" id="GO:0004974">
    <property type="term" value="F:leukotriene receptor activity"/>
    <property type="evidence" value="ECO:0007669"/>
    <property type="project" value="InterPro"/>
</dbReference>
<organism evidence="4 5">
    <name type="scientific">Frigoriglobus tundricola</name>
    <dbReference type="NCBI Taxonomy" id="2774151"/>
    <lineage>
        <taxon>Bacteria</taxon>
        <taxon>Pseudomonadati</taxon>
        <taxon>Planctomycetota</taxon>
        <taxon>Planctomycetia</taxon>
        <taxon>Gemmatales</taxon>
        <taxon>Gemmataceae</taxon>
        <taxon>Frigoriglobus</taxon>
    </lineage>
</organism>
<feature type="compositionally biased region" description="Gly residues" evidence="2">
    <location>
        <begin position="110"/>
        <end position="142"/>
    </location>
</feature>
<name>A0A6M5YWW9_9BACT</name>
<protein>
    <submittedName>
        <fullName evidence="4">Uncharacterized protein</fullName>
    </submittedName>
</protein>
<evidence type="ECO:0000256" key="2">
    <source>
        <dbReference type="SAM" id="MobiDB-lite"/>
    </source>
</evidence>
<feature type="compositionally biased region" description="Basic and acidic residues" evidence="2">
    <location>
        <begin position="93"/>
        <end position="109"/>
    </location>
</feature>
<sequence length="142" mass="13942">MRILAAVMFVGATLAMASLSTAQPPEGGKGGQGGKGDGGPGGKGGPGMKGGFGPAIGQIMPAFVQDQLKLTDAQKKELDELQKDVDTKINKLLTDDQKKAYKELKERGPGRGPGGFGGQGGGKGGPGGGPGGGGKGGPPTKD</sequence>
<evidence type="ECO:0000256" key="3">
    <source>
        <dbReference type="SAM" id="SignalP"/>
    </source>
</evidence>
<evidence type="ECO:0000313" key="4">
    <source>
        <dbReference type="EMBL" id="QJW97886.1"/>
    </source>
</evidence>
<evidence type="ECO:0000313" key="5">
    <source>
        <dbReference type="Proteomes" id="UP000503447"/>
    </source>
</evidence>
<proteinExistence type="predicted"/>
<keyword evidence="5" id="KW-1185">Reference proteome</keyword>
<feature type="chain" id="PRO_5026827047" evidence="3">
    <location>
        <begin position="23"/>
        <end position="142"/>
    </location>
</feature>
<dbReference type="RefSeq" id="WP_171473178.1">
    <property type="nucleotide sequence ID" value="NZ_CP053452.2"/>
</dbReference>
<feature type="signal peptide" evidence="3">
    <location>
        <begin position="1"/>
        <end position="22"/>
    </location>
</feature>
<keyword evidence="3" id="KW-0732">Signal</keyword>
<keyword evidence="1" id="KW-0175">Coiled coil</keyword>
<feature type="region of interest" description="Disordered" evidence="2">
    <location>
        <begin position="21"/>
        <end position="56"/>
    </location>
</feature>
<dbReference type="EMBL" id="CP053452">
    <property type="protein sequence ID" value="QJW97886.1"/>
    <property type="molecule type" value="Genomic_DNA"/>
</dbReference>